<comment type="caution">
    <text evidence="8">The sequence shown here is derived from an EMBL/GenBank/DDBJ whole genome shotgun (WGS) entry which is preliminary data.</text>
</comment>
<proteinExistence type="inferred from homology"/>
<feature type="compositionally biased region" description="Polar residues" evidence="3">
    <location>
        <begin position="398"/>
        <end position="413"/>
    </location>
</feature>
<reference evidence="8 9" key="1">
    <citation type="submission" date="2016-02" db="EMBL/GenBank/DDBJ databases">
        <title>Draft genome sequence of the strain BR 10247T Bradyrhizobium neotropicale isolated from nodules of Centrolobium paraense.</title>
        <authorList>
            <person name="Simoes-Araujo J.L."/>
            <person name="Barauna A.C."/>
            <person name="Silva K."/>
            <person name="Zilli J.E."/>
        </authorList>
    </citation>
    <scope>NUCLEOTIDE SEQUENCE [LARGE SCALE GENOMIC DNA]</scope>
    <source>
        <strain evidence="8 9">BR 10247</strain>
    </source>
</reference>
<dbReference type="Gene3D" id="2.40.30.170">
    <property type="match status" value="1"/>
</dbReference>
<dbReference type="Gene3D" id="1.10.287.470">
    <property type="entry name" value="Helix hairpin bin"/>
    <property type="match status" value="1"/>
</dbReference>
<dbReference type="InterPro" id="IPR058625">
    <property type="entry name" value="MdtA-like_BSH"/>
</dbReference>
<feature type="domain" description="Multidrug resistance protein MdtA-like alpha-helical hairpin" evidence="4">
    <location>
        <begin position="120"/>
        <end position="189"/>
    </location>
</feature>
<dbReference type="GO" id="GO:0046677">
    <property type="term" value="P:response to antibiotic"/>
    <property type="evidence" value="ECO:0007669"/>
    <property type="project" value="TreeGrafter"/>
</dbReference>
<dbReference type="InterPro" id="IPR058624">
    <property type="entry name" value="MdtA-like_HH"/>
</dbReference>
<comment type="similarity">
    <text evidence="2">Belongs to the membrane fusion protein (MFP) (TC 8.A.1) family.</text>
</comment>
<sequence>MPPSPNTRTAHLRRLLGGIAVVGALATAGSIATGRYFHAAQATSAAATAEQAVSVTVALIEPRQTVLWDDFSGRLEAINRVELRPRVAGAILATNFTEGALVKAGDVLFKIDPAPYAAEVDKAAAQLEAAKARVVFTTSEVERGAQLVGNAVVTRRDFDQRENANHEAIANVKAAEATLTTAKLNLDYTEVRAPVDGRVGKIEVTVGNLVAAGTASPVLTSLVSVNPIYASFDADEEVVLRALSSIADASGKRGNLDQIPVEMTTSGGLSAKGHIQLIDNQVNGQSGTIRVRAVFRNDDGRLIPGQFARVRMGQPKQQTLVMIDERAIGTDQDKKFVMAVSDDSRAVYRPITLGGSVDGLRIVTSGLKSGERIVVNGLQRVRPGALLKTEVATMGARGSQQASNHSNQDVLQR</sequence>
<dbReference type="GO" id="GO:0022857">
    <property type="term" value="F:transmembrane transporter activity"/>
    <property type="evidence" value="ECO:0007669"/>
    <property type="project" value="InterPro"/>
</dbReference>
<organism evidence="8 9">
    <name type="scientific">Bradyrhizobium neotropicale</name>
    <dbReference type="NCBI Taxonomy" id="1497615"/>
    <lineage>
        <taxon>Bacteria</taxon>
        <taxon>Pseudomonadati</taxon>
        <taxon>Pseudomonadota</taxon>
        <taxon>Alphaproteobacteria</taxon>
        <taxon>Hyphomicrobiales</taxon>
        <taxon>Nitrobacteraceae</taxon>
        <taxon>Bradyrhizobium</taxon>
    </lineage>
</organism>
<dbReference type="Pfam" id="PF25917">
    <property type="entry name" value="BSH_RND"/>
    <property type="match status" value="1"/>
</dbReference>
<protein>
    <submittedName>
        <fullName evidence="8">Efflux transporter periplasmic adaptor subunit</fullName>
    </submittedName>
</protein>
<evidence type="ECO:0000256" key="3">
    <source>
        <dbReference type="SAM" id="MobiDB-lite"/>
    </source>
</evidence>
<dbReference type="SUPFAM" id="SSF111369">
    <property type="entry name" value="HlyD-like secretion proteins"/>
    <property type="match status" value="1"/>
</dbReference>
<evidence type="ECO:0000256" key="2">
    <source>
        <dbReference type="ARBA" id="ARBA00009477"/>
    </source>
</evidence>
<dbReference type="InterPro" id="IPR058627">
    <property type="entry name" value="MdtA-like_C"/>
</dbReference>
<dbReference type="GO" id="GO:0005886">
    <property type="term" value="C:plasma membrane"/>
    <property type="evidence" value="ECO:0007669"/>
    <property type="project" value="TreeGrafter"/>
</dbReference>
<evidence type="ECO:0000313" key="8">
    <source>
        <dbReference type="EMBL" id="OAF11705.1"/>
    </source>
</evidence>
<dbReference type="Gene3D" id="2.40.50.100">
    <property type="match status" value="1"/>
</dbReference>
<dbReference type="Gene3D" id="2.40.420.20">
    <property type="match status" value="1"/>
</dbReference>
<comment type="subcellular location">
    <subcellularLocation>
        <location evidence="1">Cell envelope</location>
    </subcellularLocation>
</comment>
<name>A0A176YXU8_9BRAD</name>
<dbReference type="NCBIfam" id="TIGR01730">
    <property type="entry name" value="RND_mfp"/>
    <property type="match status" value="1"/>
</dbReference>
<evidence type="ECO:0000313" key="9">
    <source>
        <dbReference type="Proteomes" id="UP000077173"/>
    </source>
</evidence>
<dbReference type="Pfam" id="PF25967">
    <property type="entry name" value="RND-MFP_C"/>
    <property type="match status" value="1"/>
</dbReference>
<evidence type="ECO:0000259" key="7">
    <source>
        <dbReference type="Pfam" id="PF25967"/>
    </source>
</evidence>
<evidence type="ECO:0000259" key="4">
    <source>
        <dbReference type="Pfam" id="PF25876"/>
    </source>
</evidence>
<dbReference type="AlphaFoldDB" id="A0A176YXU8"/>
<accession>A0A176YXU8</accession>
<dbReference type="Pfam" id="PF25944">
    <property type="entry name" value="Beta-barrel_RND"/>
    <property type="match status" value="1"/>
</dbReference>
<feature type="region of interest" description="Disordered" evidence="3">
    <location>
        <begin position="393"/>
        <end position="413"/>
    </location>
</feature>
<dbReference type="InterPro" id="IPR006143">
    <property type="entry name" value="RND_pump_MFP"/>
</dbReference>
<dbReference type="RefSeq" id="WP_063680498.1">
    <property type="nucleotide sequence ID" value="NZ_LSEF01000088.1"/>
</dbReference>
<dbReference type="InterPro" id="IPR058626">
    <property type="entry name" value="MdtA-like_b-barrel"/>
</dbReference>
<dbReference type="PANTHER" id="PTHR30158:SF10">
    <property type="entry name" value="CATION EFFLUX PUMP"/>
    <property type="match status" value="1"/>
</dbReference>
<dbReference type="Pfam" id="PF25876">
    <property type="entry name" value="HH_MFP_RND"/>
    <property type="match status" value="1"/>
</dbReference>
<dbReference type="Proteomes" id="UP000077173">
    <property type="component" value="Unassembled WGS sequence"/>
</dbReference>
<dbReference type="PANTHER" id="PTHR30158">
    <property type="entry name" value="ACRA/E-RELATED COMPONENT OF DRUG EFFLUX TRANSPORTER"/>
    <property type="match status" value="1"/>
</dbReference>
<dbReference type="GO" id="GO:0030313">
    <property type="term" value="C:cell envelope"/>
    <property type="evidence" value="ECO:0007669"/>
    <property type="project" value="UniProtKB-SubCell"/>
</dbReference>
<feature type="domain" description="Multidrug resistance protein MdtA-like barrel-sandwich hybrid" evidence="5">
    <location>
        <begin position="79"/>
        <end position="220"/>
    </location>
</feature>
<gene>
    <name evidence="8" type="ORF">AXW67_21810</name>
</gene>
<evidence type="ECO:0000259" key="6">
    <source>
        <dbReference type="Pfam" id="PF25944"/>
    </source>
</evidence>
<evidence type="ECO:0000259" key="5">
    <source>
        <dbReference type="Pfam" id="PF25917"/>
    </source>
</evidence>
<dbReference type="FunFam" id="2.40.420.20:FF:000001">
    <property type="entry name" value="Efflux RND transporter periplasmic adaptor subunit"/>
    <property type="match status" value="1"/>
</dbReference>
<dbReference type="EMBL" id="LSEF01000088">
    <property type="protein sequence ID" value="OAF11705.1"/>
    <property type="molecule type" value="Genomic_DNA"/>
</dbReference>
<feature type="domain" description="Multidrug resistance protein MdtA-like C-terminal permuted SH3" evidence="7">
    <location>
        <begin position="325"/>
        <end position="380"/>
    </location>
</feature>
<feature type="domain" description="Multidrug resistance protein MdtA-like beta-barrel" evidence="6">
    <location>
        <begin position="252"/>
        <end position="312"/>
    </location>
</feature>
<evidence type="ECO:0000256" key="1">
    <source>
        <dbReference type="ARBA" id="ARBA00004196"/>
    </source>
</evidence>
<keyword evidence="9" id="KW-1185">Reference proteome</keyword>